<evidence type="ECO:0000313" key="17">
    <source>
        <dbReference type="Proteomes" id="UP000594260"/>
    </source>
</evidence>
<keyword evidence="4 12" id="KW-0328">Glycosyltransferase</keyword>
<accession>A0A7M7JUR5</accession>
<dbReference type="GO" id="GO:0032580">
    <property type="term" value="C:Golgi cisterna membrane"/>
    <property type="evidence" value="ECO:0007669"/>
    <property type="project" value="UniProtKB-SubCell"/>
</dbReference>
<keyword evidence="6 12" id="KW-0812">Transmembrane</keyword>
<evidence type="ECO:0000256" key="6">
    <source>
        <dbReference type="ARBA" id="ARBA00022692"/>
    </source>
</evidence>
<dbReference type="OrthoDB" id="427096at2759"/>
<dbReference type="InParanoid" id="A0A7M7JUR5"/>
<evidence type="ECO:0000256" key="3">
    <source>
        <dbReference type="ARBA" id="ARBA00008919"/>
    </source>
</evidence>
<dbReference type="InterPro" id="IPR055270">
    <property type="entry name" value="Glyco_tran_10_C"/>
</dbReference>
<evidence type="ECO:0000256" key="12">
    <source>
        <dbReference type="RuleBase" id="RU003832"/>
    </source>
</evidence>
<evidence type="ECO:0000313" key="16">
    <source>
        <dbReference type="EnsemblMetazoa" id="XP_022652772"/>
    </source>
</evidence>
<dbReference type="Gene3D" id="3.40.50.11660">
    <property type="entry name" value="Glycosyl transferase family 10, C-terminal domain"/>
    <property type="match status" value="1"/>
</dbReference>
<dbReference type="EnsemblMetazoa" id="XM_022797037">
    <property type="protein sequence ID" value="XP_022652772"/>
    <property type="gene ID" value="LOC111246813"/>
</dbReference>
<dbReference type="EC" id="2.4.1.-" evidence="12"/>
<keyword evidence="9 12" id="KW-0333">Golgi apparatus</keyword>
<evidence type="ECO:0000256" key="13">
    <source>
        <dbReference type="SAM" id="MobiDB-lite"/>
    </source>
</evidence>
<evidence type="ECO:0000256" key="11">
    <source>
        <dbReference type="ARBA" id="ARBA00023180"/>
    </source>
</evidence>
<dbReference type="AlphaFoldDB" id="A0A7M7JUR5"/>
<keyword evidence="7" id="KW-0735">Signal-anchor</keyword>
<evidence type="ECO:0000256" key="5">
    <source>
        <dbReference type="ARBA" id="ARBA00022679"/>
    </source>
</evidence>
<dbReference type="PANTHER" id="PTHR48438:SF1">
    <property type="entry name" value="ALPHA-(1,3)-FUCOSYLTRANSFERASE C-RELATED"/>
    <property type="match status" value="1"/>
</dbReference>
<sequence length="573" mass="65161">MLTFKKLRRVVLVSCLLSCGAYVYFIVPTFHTSGIPVSVQPLASGPALLEARGPGELQGLSNNIDSPPSPSRFRLGANNRDGGNAVSVIAFNDLKLPLPQKKLNQRVKLQQHQKKQQQRQQGRRKSRHRLVRIGPNRRRGLRPNRIPGKFTPGSVADVNLPDGPPSQIKESNTNDDEHNNVNANGDSKIKESRNSGRPWFFHNGSKRPLPGERGNLWPHENPDSDRIVEQLMFMPLNSSGPLKKIFLQRSSWGGLPLGQSLFLRDNCPVNRCAVTDNAEEAHALLFKDRYIPPPGRRHPDQVYILYLLECPMHTPGFRDLGSVFNWTATYRHDSDLVAPYEKWVPYPDVTEDPSTEESPQDIAGNNQGSDFDKRTKDVAWFVSNCNARNGRLQFARKLGAYIGVDVFGACGNKNCPRYNKSCFKMLDTTYKFYLAFENSNCKDYITEKFFVNGLNHSIVPVVMGARKSEYTRVAPANSFIHVDDFSSPKELAEYLSEISHDRERWESYLQSRRRGELINTFFFCRLCAMLHDDVPRKVYPDIHAWWADSDVCTSHTWKPEPKQAGREPAYKFL</sequence>
<proteinExistence type="inferred from homology"/>
<dbReference type="InterPro" id="IPR031481">
    <property type="entry name" value="Glyco_tran_10_N"/>
</dbReference>
<keyword evidence="8" id="KW-1133">Transmembrane helix</keyword>
<name>A0A7M7JUR5_VARDE</name>
<keyword evidence="5 12" id="KW-0808">Transferase</keyword>
<dbReference type="UniPathway" id="UPA00378"/>
<evidence type="ECO:0000256" key="8">
    <source>
        <dbReference type="ARBA" id="ARBA00022989"/>
    </source>
</evidence>
<evidence type="ECO:0000259" key="15">
    <source>
        <dbReference type="Pfam" id="PF17039"/>
    </source>
</evidence>
<dbReference type="InterPro" id="IPR001503">
    <property type="entry name" value="Glyco_trans_10"/>
</dbReference>
<dbReference type="Pfam" id="PF00852">
    <property type="entry name" value="Glyco_transf_10"/>
    <property type="match status" value="1"/>
</dbReference>
<dbReference type="InterPro" id="IPR038577">
    <property type="entry name" value="GT10-like_C_sf"/>
</dbReference>
<evidence type="ECO:0000256" key="10">
    <source>
        <dbReference type="ARBA" id="ARBA00023136"/>
    </source>
</evidence>
<dbReference type="RefSeq" id="XP_022652772.1">
    <property type="nucleotide sequence ID" value="XM_022797037.1"/>
</dbReference>
<dbReference type="Proteomes" id="UP000594260">
    <property type="component" value="Unplaced"/>
</dbReference>
<evidence type="ECO:0000256" key="2">
    <source>
        <dbReference type="ARBA" id="ARBA00004922"/>
    </source>
</evidence>
<keyword evidence="10" id="KW-0472">Membrane</keyword>
<evidence type="ECO:0000256" key="4">
    <source>
        <dbReference type="ARBA" id="ARBA00022676"/>
    </source>
</evidence>
<comment type="pathway">
    <text evidence="2">Protein modification; protein glycosylation.</text>
</comment>
<organism evidence="16 17">
    <name type="scientific">Varroa destructor</name>
    <name type="common">Honeybee mite</name>
    <dbReference type="NCBI Taxonomy" id="109461"/>
    <lineage>
        <taxon>Eukaryota</taxon>
        <taxon>Metazoa</taxon>
        <taxon>Ecdysozoa</taxon>
        <taxon>Arthropoda</taxon>
        <taxon>Chelicerata</taxon>
        <taxon>Arachnida</taxon>
        <taxon>Acari</taxon>
        <taxon>Parasitiformes</taxon>
        <taxon>Mesostigmata</taxon>
        <taxon>Gamasina</taxon>
        <taxon>Dermanyssoidea</taxon>
        <taxon>Varroidae</taxon>
        <taxon>Varroa</taxon>
    </lineage>
</organism>
<feature type="region of interest" description="Disordered" evidence="13">
    <location>
        <begin position="348"/>
        <end position="370"/>
    </location>
</feature>
<feature type="region of interest" description="Disordered" evidence="13">
    <location>
        <begin position="105"/>
        <end position="221"/>
    </location>
</feature>
<dbReference type="FunCoup" id="A0A7M7JUR5">
    <property type="interactions" value="49"/>
</dbReference>
<reference evidence="16" key="1">
    <citation type="submission" date="2021-01" db="UniProtKB">
        <authorList>
            <consortium name="EnsemblMetazoa"/>
        </authorList>
    </citation>
    <scope>IDENTIFICATION</scope>
</reference>
<protein>
    <recommendedName>
        <fullName evidence="12">Fucosyltransferase</fullName>
        <ecNumber evidence="12">2.4.1.-</ecNumber>
    </recommendedName>
</protein>
<dbReference type="PANTHER" id="PTHR48438">
    <property type="entry name" value="ALPHA-(1,3)-FUCOSYLTRANSFERASE C-RELATED"/>
    <property type="match status" value="1"/>
</dbReference>
<feature type="compositionally biased region" description="Acidic residues" evidence="13">
    <location>
        <begin position="349"/>
        <end position="359"/>
    </location>
</feature>
<keyword evidence="11" id="KW-0325">Glycoprotein</keyword>
<feature type="domain" description="Fucosyltransferase C-terminal" evidence="14">
    <location>
        <begin position="372"/>
        <end position="545"/>
    </location>
</feature>
<feature type="domain" description="Fucosyltransferase N-terminal" evidence="15">
    <location>
        <begin position="264"/>
        <end position="340"/>
    </location>
</feature>
<evidence type="ECO:0000256" key="7">
    <source>
        <dbReference type="ARBA" id="ARBA00022968"/>
    </source>
</evidence>
<comment type="subcellular location">
    <subcellularLocation>
        <location evidence="1 12">Golgi apparatus</location>
        <location evidence="1 12">Golgi stack membrane</location>
        <topology evidence="1 12">Single-pass type II membrane protein</topology>
    </subcellularLocation>
</comment>
<dbReference type="Pfam" id="PF17039">
    <property type="entry name" value="Glyco_tran_10_N"/>
    <property type="match status" value="1"/>
</dbReference>
<comment type="similarity">
    <text evidence="3 12">Belongs to the glycosyltransferase 10 family.</text>
</comment>
<dbReference type="GeneID" id="111246813"/>
<evidence type="ECO:0000256" key="9">
    <source>
        <dbReference type="ARBA" id="ARBA00023034"/>
    </source>
</evidence>
<evidence type="ECO:0000259" key="14">
    <source>
        <dbReference type="Pfam" id="PF00852"/>
    </source>
</evidence>
<evidence type="ECO:0000256" key="1">
    <source>
        <dbReference type="ARBA" id="ARBA00004447"/>
    </source>
</evidence>
<dbReference type="SUPFAM" id="SSF53756">
    <property type="entry name" value="UDP-Glycosyltransferase/glycogen phosphorylase"/>
    <property type="match status" value="1"/>
</dbReference>
<dbReference type="GO" id="GO:0008417">
    <property type="term" value="F:fucosyltransferase activity"/>
    <property type="evidence" value="ECO:0007669"/>
    <property type="project" value="InterPro"/>
</dbReference>
<dbReference type="KEGG" id="vde:111246813"/>
<dbReference type="FunFam" id="3.40.50.11660:FF:000004">
    <property type="entry name" value="Glycoprotein 3-alpha-L-fucosyltransferase A"/>
    <property type="match status" value="1"/>
</dbReference>
<feature type="compositionally biased region" description="Basic residues" evidence="13">
    <location>
        <begin position="105"/>
        <end position="142"/>
    </location>
</feature>
<keyword evidence="17" id="KW-1185">Reference proteome</keyword>